<accession>A0A315XXL9</accession>
<gene>
    <name evidence="3" type="ORF">IE37_02452</name>
</gene>
<proteinExistence type="predicted"/>
<name>A0A315XXL9_RUMFL</name>
<dbReference type="GO" id="GO:0004553">
    <property type="term" value="F:hydrolase activity, hydrolyzing O-glycosyl compounds"/>
    <property type="evidence" value="ECO:0007669"/>
    <property type="project" value="InterPro"/>
</dbReference>
<dbReference type="Proteomes" id="UP000245720">
    <property type="component" value="Unassembled WGS sequence"/>
</dbReference>
<feature type="chain" id="PRO_5016274122" description="Dockerin domain-containing protein" evidence="1">
    <location>
        <begin position="27"/>
        <end position="240"/>
    </location>
</feature>
<sequence>MRIKRILTGVLAGAFLTAVSAVSASAASETSVGKLGDPTGDGQINAVDASNILSIYAGVSVEAEELTEELMAACDVNKDGSVNAVDASLVLSYYASQATDDEDKALEEFLMELLDNFDIDSEAWSNEPVDPLEWLDLWKNGDYSEWFDKDNPWLDPEFDLDESSLPDGIDIEALRELRDAAGKLNPWGPLDPLLDPDYDGDIDEIADRFRTSSPWGVLPDGYASWADWAAANLNVSDDIS</sequence>
<evidence type="ECO:0000313" key="4">
    <source>
        <dbReference type="Proteomes" id="UP000245720"/>
    </source>
</evidence>
<dbReference type="InterPro" id="IPR036439">
    <property type="entry name" value="Dockerin_dom_sf"/>
</dbReference>
<evidence type="ECO:0000313" key="3">
    <source>
        <dbReference type="EMBL" id="PWJ11229.1"/>
    </source>
</evidence>
<keyword evidence="1" id="KW-0732">Signal</keyword>
<feature type="signal peptide" evidence="1">
    <location>
        <begin position="1"/>
        <end position="26"/>
    </location>
</feature>
<dbReference type="Gene3D" id="1.10.1330.10">
    <property type="entry name" value="Dockerin domain"/>
    <property type="match status" value="2"/>
</dbReference>
<evidence type="ECO:0000259" key="2">
    <source>
        <dbReference type="PROSITE" id="PS51766"/>
    </source>
</evidence>
<dbReference type="PROSITE" id="PS51766">
    <property type="entry name" value="DOCKERIN"/>
    <property type="match status" value="1"/>
</dbReference>
<dbReference type="InterPro" id="IPR002105">
    <property type="entry name" value="Dockerin_1_rpt"/>
</dbReference>
<dbReference type="Pfam" id="PF00404">
    <property type="entry name" value="Dockerin_1"/>
    <property type="match status" value="1"/>
</dbReference>
<dbReference type="GO" id="GO:0000272">
    <property type="term" value="P:polysaccharide catabolic process"/>
    <property type="evidence" value="ECO:0007669"/>
    <property type="project" value="InterPro"/>
</dbReference>
<dbReference type="InterPro" id="IPR016134">
    <property type="entry name" value="Dockerin_dom"/>
</dbReference>
<feature type="domain" description="Dockerin" evidence="2">
    <location>
        <begin position="31"/>
        <end position="103"/>
    </location>
</feature>
<reference evidence="3 4" key="1">
    <citation type="submission" date="2018-05" db="EMBL/GenBank/DDBJ databases">
        <title>The Hungate 1000. A catalogue of reference genomes from the rumen microbiome.</title>
        <authorList>
            <person name="Kelly W."/>
        </authorList>
    </citation>
    <scope>NUCLEOTIDE SEQUENCE [LARGE SCALE GENOMIC DNA]</scope>
    <source>
        <strain evidence="3 4">SAb67</strain>
    </source>
</reference>
<evidence type="ECO:0000256" key="1">
    <source>
        <dbReference type="SAM" id="SignalP"/>
    </source>
</evidence>
<dbReference type="SUPFAM" id="SSF63446">
    <property type="entry name" value="Type I dockerin domain"/>
    <property type="match status" value="1"/>
</dbReference>
<dbReference type="AlphaFoldDB" id="A0A315XXL9"/>
<protein>
    <recommendedName>
        <fullName evidence="2">Dockerin domain-containing protein</fullName>
    </recommendedName>
</protein>
<comment type="caution">
    <text evidence="3">The sequence shown here is derived from an EMBL/GenBank/DDBJ whole genome shotgun (WGS) entry which is preliminary data.</text>
</comment>
<organism evidence="3 4">
    <name type="scientific">Ruminococcus flavefaciens</name>
    <dbReference type="NCBI Taxonomy" id="1265"/>
    <lineage>
        <taxon>Bacteria</taxon>
        <taxon>Bacillati</taxon>
        <taxon>Bacillota</taxon>
        <taxon>Clostridia</taxon>
        <taxon>Eubacteriales</taxon>
        <taxon>Oscillospiraceae</taxon>
        <taxon>Ruminococcus</taxon>
    </lineage>
</organism>
<dbReference type="EMBL" id="QGDI01000010">
    <property type="protein sequence ID" value="PWJ11229.1"/>
    <property type="molecule type" value="Genomic_DNA"/>
</dbReference>
<dbReference type="RefSeq" id="WP_109727186.1">
    <property type="nucleotide sequence ID" value="NZ_QGDI01000010.1"/>
</dbReference>